<sequence length="349" mass="38376">MSVVLNHPSNPQASAMAHARDSLSFARPVTRELVHRSSVAEVFVTDGARVGDREFVVAAQWPRDHALYHPDENGLSDPLLFAETLRQGMVYVAHQHCGVPLGRRFVGRDIDFEITDPAALRVEGVPLSVFLVGEWTWDGDDARGRSGARMDFRLFVGDRACGWGTISMLMVDERRYRLLRRLGGGAVNAPGTAPARTAASGAPRTPPHRVGRLRWRDCVLEEAAGPDGWRLRVDRDHAVLFDHPTDHLPMMVMLEGFRQLGHLKVHEACDGPFADLSFALTRTTVQCLAFGEFDRPTRLVVDECASGARPQETFQLSVSAVQGDTVLARARTAWACVGTRPAAAVPASW</sequence>
<dbReference type="AlphaFoldDB" id="A0A086MWD9"/>
<organism evidence="3 4">
    <name type="scientific">Streptomyces mutabilis</name>
    <dbReference type="NCBI Taxonomy" id="67332"/>
    <lineage>
        <taxon>Bacteria</taxon>
        <taxon>Bacillati</taxon>
        <taxon>Actinomycetota</taxon>
        <taxon>Actinomycetes</taxon>
        <taxon>Kitasatosporales</taxon>
        <taxon>Streptomycetaceae</taxon>
        <taxon>Streptomyces</taxon>
    </lineage>
</organism>
<name>A0A086MWD9_9ACTN</name>
<evidence type="ECO:0000256" key="1">
    <source>
        <dbReference type="SAM" id="MobiDB-lite"/>
    </source>
</evidence>
<proteinExistence type="predicted"/>
<protein>
    <submittedName>
        <fullName evidence="3">Gamma-butyrolactone biosynthesis protein</fullName>
    </submittedName>
</protein>
<comment type="caution">
    <text evidence="3">The sequence shown here is derived from an EMBL/GenBank/DDBJ whole genome shotgun (WGS) entry which is preliminary data.</text>
</comment>
<dbReference type="EMBL" id="JNFQ01000002">
    <property type="protein sequence ID" value="KFG73207.1"/>
    <property type="molecule type" value="Genomic_DNA"/>
</dbReference>
<evidence type="ECO:0000259" key="2">
    <source>
        <dbReference type="Pfam" id="PF03756"/>
    </source>
</evidence>
<dbReference type="InterPro" id="IPR005509">
    <property type="entry name" value="AfsA_hotdog_dom"/>
</dbReference>
<dbReference type="Proteomes" id="UP000029095">
    <property type="component" value="Unassembled WGS sequence"/>
</dbReference>
<feature type="domain" description="A-factor biosynthesis hotdog" evidence="2">
    <location>
        <begin position="33"/>
        <end position="168"/>
    </location>
</feature>
<dbReference type="InterPro" id="IPR047757">
    <property type="entry name" value="AfsA-like"/>
</dbReference>
<accession>A0A086MWD9</accession>
<dbReference type="HOGENOM" id="CLU_061800_0_0_11"/>
<evidence type="ECO:0000313" key="4">
    <source>
        <dbReference type="Proteomes" id="UP000029095"/>
    </source>
</evidence>
<gene>
    <name evidence="3" type="ORF">FM21_20495</name>
</gene>
<keyword evidence="4" id="KW-1185">Reference proteome</keyword>
<dbReference type="Pfam" id="PF03756">
    <property type="entry name" value="AfsA"/>
    <property type="match status" value="2"/>
</dbReference>
<evidence type="ECO:0000313" key="3">
    <source>
        <dbReference type="EMBL" id="KFG73207.1"/>
    </source>
</evidence>
<dbReference type="STRING" id="1915400.FM21_20495"/>
<reference evidence="3 4" key="1">
    <citation type="submission" date="2014-05" db="EMBL/GenBank/DDBJ databases">
        <title>Complete genome sequence of the Streptomyces mutabilis TRM45540.</title>
        <authorList>
            <person name="Luo X."/>
            <person name="Zhang L."/>
        </authorList>
    </citation>
    <scope>NUCLEOTIDE SEQUENCE [LARGE SCALE GENOMIC DNA]</scope>
    <source>
        <strain evidence="3 4">TRM45540</strain>
    </source>
</reference>
<feature type="region of interest" description="Disordered" evidence="1">
    <location>
        <begin position="190"/>
        <end position="209"/>
    </location>
</feature>
<dbReference type="NCBIfam" id="NF041195">
    <property type="entry name" value="ScbA_BarX_GamBu"/>
    <property type="match status" value="1"/>
</dbReference>
<dbReference type="GO" id="GO:0016740">
    <property type="term" value="F:transferase activity"/>
    <property type="evidence" value="ECO:0007669"/>
    <property type="project" value="InterPro"/>
</dbReference>
<feature type="domain" description="A-factor biosynthesis hotdog" evidence="2">
    <location>
        <begin position="210"/>
        <end position="336"/>
    </location>
</feature>